<evidence type="ECO:0000313" key="2">
    <source>
        <dbReference type="Proteomes" id="UP000183832"/>
    </source>
</evidence>
<accession>A0A1J1I4I2</accession>
<reference evidence="1 2" key="1">
    <citation type="submission" date="2015-04" db="EMBL/GenBank/DDBJ databases">
        <authorList>
            <person name="Syromyatnikov M.Y."/>
            <person name="Popov V.N."/>
        </authorList>
    </citation>
    <scope>NUCLEOTIDE SEQUENCE [LARGE SCALE GENOMIC DNA]</scope>
</reference>
<evidence type="ECO:0000313" key="1">
    <source>
        <dbReference type="EMBL" id="CRK93289.1"/>
    </source>
</evidence>
<gene>
    <name evidence="1" type="ORF">CLUMA_CG006832</name>
</gene>
<dbReference type="EMBL" id="CVRI01000037">
    <property type="protein sequence ID" value="CRK93289.1"/>
    <property type="molecule type" value="Genomic_DNA"/>
</dbReference>
<protein>
    <submittedName>
        <fullName evidence="1">CLUMA_CG006832, isoform A</fullName>
    </submittedName>
</protein>
<sequence>MVLMNSSVGLRESLKRRFSTKLSYMLFDVVLRHMIRGINICLFQRLVGENGSQPMNSHVKHLLEEQT</sequence>
<keyword evidence="2" id="KW-1185">Reference proteome</keyword>
<proteinExistence type="predicted"/>
<dbReference type="AlphaFoldDB" id="A0A1J1I4I2"/>
<organism evidence="1 2">
    <name type="scientific">Clunio marinus</name>
    <dbReference type="NCBI Taxonomy" id="568069"/>
    <lineage>
        <taxon>Eukaryota</taxon>
        <taxon>Metazoa</taxon>
        <taxon>Ecdysozoa</taxon>
        <taxon>Arthropoda</taxon>
        <taxon>Hexapoda</taxon>
        <taxon>Insecta</taxon>
        <taxon>Pterygota</taxon>
        <taxon>Neoptera</taxon>
        <taxon>Endopterygota</taxon>
        <taxon>Diptera</taxon>
        <taxon>Nematocera</taxon>
        <taxon>Chironomoidea</taxon>
        <taxon>Chironomidae</taxon>
        <taxon>Clunio</taxon>
    </lineage>
</organism>
<dbReference type="Proteomes" id="UP000183832">
    <property type="component" value="Unassembled WGS sequence"/>
</dbReference>
<name>A0A1J1I4I2_9DIPT</name>